<dbReference type="Gene3D" id="3.30.10.20">
    <property type="match status" value="2"/>
</dbReference>
<accession>A0A507ZYK9</accession>
<gene>
    <name evidence="3" type="ORF">FKR84_08525</name>
</gene>
<dbReference type="RefSeq" id="WP_141421877.1">
    <property type="nucleotide sequence ID" value="NZ_VIAR01000007.1"/>
</dbReference>
<protein>
    <submittedName>
        <fullName evidence="3">PASTA domain-containing protein</fullName>
    </submittedName>
</protein>
<keyword evidence="1" id="KW-0472">Membrane</keyword>
<organism evidence="3 4">
    <name type="scientific">Haloflavibacter putidus</name>
    <dbReference type="NCBI Taxonomy" id="2576776"/>
    <lineage>
        <taxon>Bacteria</taxon>
        <taxon>Pseudomonadati</taxon>
        <taxon>Bacteroidota</taxon>
        <taxon>Flavobacteriia</taxon>
        <taxon>Flavobacteriales</taxon>
        <taxon>Flavobacteriaceae</taxon>
        <taxon>Haloflavibacter</taxon>
    </lineage>
</organism>
<dbReference type="PROSITE" id="PS51178">
    <property type="entry name" value="PASTA"/>
    <property type="match status" value="1"/>
</dbReference>
<keyword evidence="1" id="KW-1133">Transmembrane helix</keyword>
<dbReference type="Pfam" id="PF03793">
    <property type="entry name" value="PASTA"/>
    <property type="match status" value="1"/>
</dbReference>
<sequence>MGFFKFLFSKAFLMQLLIAVILLISLAFATLYWLDYTTNHDQRLKVPDLSKLSLDVVDKKLDEMNLRREILDSANYNPNYPKYSVIEQTPKAGKYVKENRKIYLNLNPSGYRKIEIPNLLRNTKRQAIPTLKSLGFEIGDITYRPDIAKDAVLELRYKGKKIEPGDKLMKTAVIDLVLGNGQRNYNSVE</sequence>
<proteinExistence type="predicted"/>
<dbReference type="EMBL" id="VIAR01000007">
    <property type="protein sequence ID" value="TQD38682.1"/>
    <property type="molecule type" value="Genomic_DNA"/>
</dbReference>
<dbReference type="SMART" id="SM00740">
    <property type="entry name" value="PASTA"/>
    <property type="match status" value="2"/>
</dbReference>
<dbReference type="InterPro" id="IPR005543">
    <property type="entry name" value="PASTA_dom"/>
</dbReference>
<evidence type="ECO:0000313" key="4">
    <source>
        <dbReference type="Proteomes" id="UP000317169"/>
    </source>
</evidence>
<keyword evidence="1" id="KW-0812">Transmembrane</keyword>
<evidence type="ECO:0000313" key="3">
    <source>
        <dbReference type="EMBL" id="TQD38682.1"/>
    </source>
</evidence>
<dbReference type="OrthoDB" id="9803895at2"/>
<name>A0A507ZYK9_9FLAO</name>
<dbReference type="Proteomes" id="UP000317169">
    <property type="component" value="Unassembled WGS sequence"/>
</dbReference>
<feature type="domain" description="PASTA" evidence="2">
    <location>
        <begin position="40"/>
        <end position="108"/>
    </location>
</feature>
<dbReference type="AlphaFoldDB" id="A0A507ZYK9"/>
<evidence type="ECO:0000259" key="2">
    <source>
        <dbReference type="PROSITE" id="PS51178"/>
    </source>
</evidence>
<comment type="caution">
    <text evidence="3">The sequence shown here is derived from an EMBL/GenBank/DDBJ whole genome shotgun (WGS) entry which is preliminary data.</text>
</comment>
<reference evidence="3 4" key="1">
    <citation type="submission" date="2019-06" db="EMBL/GenBank/DDBJ databases">
        <title>Flavibacter putida gen. nov., sp. nov., a novel marine bacterium of the family Flavobacteriaceae isolated from coastal seawater.</title>
        <authorList>
            <person name="Feng X."/>
        </authorList>
    </citation>
    <scope>NUCLEOTIDE SEQUENCE [LARGE SCALE GENOMIC DNA]</scope>
    <source>
        <strain evidence="3 4">PLHSN227</strain>
    </source>
</reference>
<keyword evidence="4" id="KW-1185">Reference proteome</keyword>
<dbReference type="CDD" id="cd06577">
    <property type="entry name" value="PASTA_pknB"/>
    <property type="match status" value="2"/>
</dbReference>
<evidence type="ECO:0000256" key="1">
    <source>
        <dbReference type="SAM" id="Phobius"/>
    </source>
</evidence>
<feature type="transmembrane region" description="Helical" evidence="1">
    <location>
        <begin position="12"/>
        <end position="34"/>
    </location>
</feature>